<evidence type="ECO:0000313" key="3">
    <source>
        <dbReference type="Proteomes" id="UP000439903"/>
    </source>
</evidence>
<reference evidence="2 3" key="1">
    <citation type="journal article" date="2019" name="Environ. Microbiol.">
        <title>At the nexus of three kingdoms: the genome of the mycorrhizal fungus Gigaspora margarita provides insights into plant, endobacterial and fungal interactions.</title>
        <authorList>
            <person name="Venice F."/>
            <person name="Ghignone S."/>
            <person name="Salvioli di Fossalunga A."/>
            <person name="Amselem J."/>
            <person name="Novero M."/>
            <person name="Xianan X."/>
            <person name="Sedzielewska Toro K."/>
            <person name="Morin E."/>
            <person name="Lipzen A."/>
            <person name="Grigoriev I.V."/>
            <person name="Henrissat B."/>
            <person name="Martin F.M."/>
            <person name="Bonfante P."/>
        </authorList>
    </citation>
    <scope>NUCLEOTIDE SEQUENCE [LARGE SCALE GENOMIC DNA]</scope>
    <source>
        <strain evidence="2 3">BEG34</strain>
    </source>
</reference>
<protein>
    <submittedName>
        <fullName evidence="2">Uncharacterized protein</fullName>
    </submittedName>
</protein>
<keyword evidence="1" id="KW-0472">Membrane</keyword>
<keyword evidence="1" id="KW-0812">Transmembrane</keyword>
<dbReference type="Proteomes" id="UP000439903">
    <property type="component" value="Unassembled WGS sequence"/>
</dbReference>
<feature type="transmembrane region" description="Helical" evidence="1">
    <location>
        <begin position="403"/>
        <end position="422"/>
    </location>
</feature>
<feature type="transmembrane region" description="Helical" evidence="1">
    <location>
        <begin position="372"/>
        <end position="391"/>
    </location>
</feature>
<dbReference type="OrthoDB" id="2327994at2759"/>
<gene>
    <name evidence="2" type="ORF">F8M41_002150</name>
</gene>
<evidence type="ECO:0000256" key="1">
    <source>
        <dbReference type="SAM" id="Phobius"/>
    </source>
</evidence>
<evidence type="ECO:0000313" key="2">
    <source>
        <dbReference type="EMBL" id="KAF0450665.1"/>
    </source>
</evidence>
<comment type="caution">
    <text evidence="2">The sequence shown here is derived from an EMBL/GenBank/DDBJ whole genome shotgun (WGS) entry which is preliminary data.</text>
</comment>
<organism evidence="2 3">
    <name type="scientific">Gigaspora margarita</name>
    <dbReference type="NCBI Taxonomy" id="4874"/>
    <lineage>
        <taxon>Eukaryota</taxon>
        <taxon>Fungi</taxon>
        <taxon>Fungi incertae sedis</taxon>
        <taxon>Mucoromycota</taxon>
        <taxon>Glomeromycotina</taxon>
        <taxon>Glomeromycetes</taxon>
        <taxon>Diversisporales</taxon>
        <taxon>Gigasporaceae</taxon>
        <taxon>Gigaspora</taxon>
    </lineage>
</organism>
<dbReference type="EMBL" id="WTPW01001182">
    <property type="protein sequence ID" value="KAF0450665.1"/>
    <property type="molecule type" value="Genomic_DNA"/>
</dbReference>
<dbReference type="AlphaFoldDB" id="A0A8H4A7J8"/>
<proteinExistence type="predicted"/>
<accession>A0A8H4A7J8</accession>
<keyword evidence="1" id="KW-1133">Transmembrane helix</keyword>
<name>A0A8H4A7J8_GIGMA</name>
<keyword evidence="3" id="KW-1185">Reference proteome</keyword>
<sequence>MYNKDNSNIGSVKPVIYYNKRFHYVEEDTAVNFHFDTDYALFQIYNLKGNKNEFVAAITSLAGPASAVAFLNDFERTYPRHSDHRIELRVNSPIEQSTSDRLKIKIKFSNISHMNLMEAFRNSSIIEKLTENGFADWVPLDSSSYECIMQMMQMMQKTSIQEPKISKTEDWNYSILRTLSDPIDSVLLDVALDNLMGDLEIGTFEKLFPGPVTDVDLGVNGVFMTVLQTKERYSFDEDVGKIFIEILNSLIHDRKVEKFFDKRIYDSYFTLVVRIFNLIRNLIHLNEIYEDFHSPSVCPLFSGSIKYMKIKYIETLTDLEKALTEIGFDKFEDRLQELTMMVREIDRSLDCACKNLQNDIEKWKKRKNMANVSYILSILIAIAFPSVYHYYRQTETDNVPFGFVTTVIGCAISLLFALWHGWSRNSYSRAIHSHRKAIPVHAAVGESIESLQRWLNRISVVKKCKVPMNNNELASRKATLTYLFDELVSAAADMRLSIGLEDEFKRHR</sequence>